<comment type="caution">
    <text evidence="2">The sequence shown here is derived from an EMBL/GenBank/DDBJ whole genome shotgun (WGS) entry which is preliminary data.</text>
</comment>
<sequence length="81" mass="9031">VTQEQLHPEKSITLENGNNPLNKSILSVHKLSAHFSGSPTRLNRYSSRFSTQRTSITTISSEYASAPLNSNNRQTISQRTT</sequence>
<dbReference type="Proteomes" id="UP000676336">
    <property type="component" value="Unassembled WGS sequence"/>
</dbReference>
<evidence type="ECO:0000313" key="2">
    <source>
        <dbReference type="EMBL" id="CAF4751734.1"/>
    </source>
</evidence>
<reference evidence="2" key="1">
    <citation type="submission" date="2021-02" db="EMBL/GenBank/DDBJ databases">
        <authorList>
            <person name="Nowell W R."/>
        </authorList>
    </citation>
    <scope>NUCLEOTIDE SEQUENCE</scope>
</reference>
<accession>A0A8S3AP81</accession>
<gene>
    <name evidence="2" type="ORF">SMN809_LOCUS45157</name>
</gene>
<organism evidence="2 3">
    <name type="scientific">Rotaria magnacalcarata</name>
    <dbReference type="NCBI Taxonomy" id="392030"/>
    <lineage>
        <taxon>Eukaryota</taxon>
        <taxon>Metazoa</taxon>
        <taxon>Spiralia</taxon>
        <taxon>Gnathifera</taxon>
        <taxon>Rotifera</taxon>
        <taxon>Eurotatoria</taxon>
        <taxon>Bdelloidea</taxon>
        <taxon>Philodinida</taxon>
        <taxon>Philodinidae</taxon>
        <taxon>Rotaria</taxon>
    </lineage>
</organism>
<evidence type="ECO:0000313" key="3">
    <source>
        <dbReference type="Proteomes" id="UP000676336"/>
    </source>
</evidence>
<dbReference type="AlphaFoldDB" id="A0A8S3AP81"/>
<proteinExistence type="predicted"/>
<feature type="non-terminal residue" evidence="2">
    <location>
        <position position="1"/>
    </location>
</feature>
<dbReference type="EMBL" id="CAJOBI010137324">
    <property type="protein sequence ID" value="CAF4751734.1"/>
    <property type="molecule type" value="Genomic_DNA"/>
</dbReference>
<feature type="region of interest" description="Disordered" evidence="1">
    <location>
        <begin position="1"/>
        <end position="20"/>
    </location>
</feature>
<name>A0A8S3AP81_9BILA</name>
<feature type="compositionally biased region" description="Basic and acidic residues" evidence="1">
    <location>
        <begin position="1"/>
        <end position="12"/>
    </location>
</feature>
<protein>
    <submittedName>
        <fullName evidence="2">Uncharacterized protein</fullName>
    </submittedName>
</protein>
<evidence type="ECO:0000256" key="1">
    <source>
        <dbReference type="SAM" id="MobiDB-lite"/>
    </source>
</evidence>
<feature type="non-terminal residue" evidence="2">
    <location>
        <position position="81"/>
    </location>
</feature>